<reference evidence="6" key="1">
    <citation type="submission" date="2021-06" db="EMBL/GenBank/DDBJ databases">
        <title>Parelaphostrongylus tenuis whole genome reference sequence.</title>
        <authorList>
            <person name="Garwood T.J."/>
            <person name="Larsen P.A."/>
            <person name="Fountain-Jones N.M."/>
            <person name="Garbe J.R."/>
            <person name="Macchietto M.G."/>
            <person name="Kania S.A."/>
            <person name="Gerhold R.W."/>
            <person name="Richards J.E."/>
            <person name="Wolf T.M."/>
        </authorList>
    </citation>
    <scope>NUCLEOTIDE SEQUENCE</scope>
    <source>
        <strain evidence="6">MNPRO001-30</strain>
        <tissue evidence="6">Meninges</tissue>
    </source>
</reference>
<sequence>MPDSVVVDERKGTLPKSLSDTEVVAPQLQRSQSARGLFIEDICATGGGEGDRLWLLLANPVEHAVSLSFTLGEQGVPAEEVVQRQTLITFTVPSLPFTQDRCVQLRLESQNLHLSIPFTYKAKVETPPAVLLDSLAEFATNGEITSLITPFSKHIEDKDSEGNTVLHIAAKNSQNFALKLLLSAIPEERKDEVVNTRNIRGQTPLHCAVRAGDPDSVHYLLRHGASTKVIDNHKNSVVHYLADAYNEAIFKEILEAPSSQENDLDALNEEGFSPLHLAVRRLKLSLIEMLLEAGASVNSLDQAGRSVLLHAVNMNDVEIVQLLLDKGADPNVEDEFGETSLLLCMKNANYGIMGLLIDAGADPKRQNKDGNSLAMCEDATVQRIISGERVELPAKEMPPPVPNDLATTRSALFGRSVSNAQGSKRGSSGRIHCTHKRPTSLKSDHQQPQQSSATTQSQNENPGRDNNRTSGDAAAEFSGDYTDDQPSTSAGNGSRTFKTGKFGQDDISCLDYLTRLRLSKLMDENSKWQQLATELGCSHMIELISICSTDSSPTMILLDQFEQMPEAKISRVRSALTTLQEEESVKLIDDRFIY</sequence>
<dbReference type="AlphaFoldDB" id="A0AAD5RFB6"/>
<feature type="domain" description="Death" evidence="5">
    <location>
        <begin position="504"/>
        <end position="592"/>
    </location>
</feature>
<feature type="region of interest" description="Disordered" evidence="4">
    <location>
        <begin position="418"/>
        <end position="498"/>
    </location>
</feature>
<dbReference type="Pfam" id="PF00531">
    <property type="entry name" value="Death"/>
    <property type="match status" value="1"/>
</dbReference>
<dbReference type="SUPFAM" id="SSF48403">
    <property type="entry name" value="Ankyrin repeat"/>
    <property type="match status" value="1"/>
</dbReference>
<comment type="caution">
    <text evidence="6">The sequence shown here is derived from an EMBL/GenBank/DDBJ whole genome shotgun (WGS) entry which is preliminary data.</text>
</comment>
<gene>
    <name evidence="6" type="ORF">KIN20_038333</name>
</gene>
<dbReference type="InterPro" id="IPR036770">
    <property type="entry name" value="Ankyrin_rpt-contain_sf"/>
</dbReference>
<dbReference type="SUPFAM" id="SSF47986">
    <property type="entry name" value="DEATH domain"/>
    <property type="match status" value="1"/>
</dbReference>
<evidence type="ECO:0000256" key="3">
    <source>
        <dbReference type="PROSITE-ProRule" id="PRU00023"/>
    </source>
</evidence>
<dbReference type="GO" id="GO:0007165">
    <property type="term" value="P:signal transduction"/>
    <property type="evidence" value="ECO:0007669"/>
    <property type="project" value="InterPro"/>
</dbReference>
<dbReference type="Pfam" id="PF12796">
    <property type="entry name" value="Ank_2"/>
    <property type="match status" value="2"/>
</dbReference>
<feature type="compositionally biased region" description="Polar residues" evidence="4">
    <location>
        <begin position="484"/>
        <end position="497"/>
    </location>
</feature>
<dbReference type="Gene3D" id="1.10.533.10">
    <property type="entry name" value="Death Domain, Fas"/>
    <property type="match status" value="1"/>
</dbReference>
<dbReference type="Proteomes" id="UP001196413">
    <property type="component" value="Unassembled WGS sequence"/>
</dbReference>
<feature type="repeat" description="ANK" evidence="3">
    <location>
        <begin position="200"/>
        <end position="232"/>
    </location>
</feature>
<evidence type="ECO:0000256" key="1">
    <source>
        <dbReference type="ARBA" id="ARBA00022737"/>
    </source>
</evidence>
<keyword evidence="1" id="KW-0677">Repeat</keyword>
<dbReference type="PROSITE" id="PS50297">
    <property type="entry name" value="ANK_REP_REGION"/>
    <property type="match status" value="3"/>
</dbReference>
<feature type="compositionally biased region" description="Low complexity" evidence="4">
    <location>
        <begin position="446"/>
        <end position="458"/>
    </location>
</feature>
<dbReference type="InterPro" id="IPR000488">
    <property type="entry name" value="Death_dom"/>
</dbReference>
<evidence type="ECO:0000256" key="2">
    <source>
        <dbReference type="ARBA" id="ARBA00023043"/>
    </source>
</evidence>
<evidence type="ECO:0000259" key="5">
    <source>
        <dbReference type="SMART" id="SM00005"/>
    </source>
</evidence>
<protein>
    <recommendedName>
        <fullName evidence="5">Death domain-containing protein</fullName>
    </recommendedName>
</protein>
<dbReference type="InterPro" id="IPR011029">
    <property type="entry name" value="DEATH-like_dom_sf"/>
</dbReference>
<feature type="repeat" description="ANK" evidence="3">
    <location>
        <begin position="303"/>
        <end position="335"/>
    </location>
</feature>
<dbReference type="PANTHER" id="PTHR24198:SF165">
    <property type="entry name" value="ANKYRIN REPEAT-CONTAINING PROTEIN-RELATED"/>
    <property type="match status" value="1"/>
</dbReference>
<name>A0AAD5RFB6_PARTN</name>
<dbReference type="PROSITE" id="PS50088">
    <property type="entry name" value="ANK_REPEAT"/>
    <property type="match status" value="3"/>
</dbReference>
<keyword evidence="2 3" id="KW-0040">ANK repeat</keyword>
<accession>A0AAD5RFB6</accession>
<feature type="repeat" description="ANK" evidence="3">
    <location>
        <begin position="270"/>
        <end position="302"/>
    </location>
</feature>
<dbReference type="EMBL" id="JAHQIW010007506">
    <property type="protein sequence ID" value="KAJ1375090.1"/>
    <property type="molecule type" value="Genomic_DNA"/>
</dbReference>
<dbReference type="InterPro" id="IPR002110">
    <property type="entry name" value="Ankyrin_rpt"/>
</dbReference>
<evidence type="ECO:0000313" key="7">
    <source>
        <dbReference type="Proteomes" id="UP001196413"/>
    </source>
</evidence>
<dbReference type="SMART" id="SM00005">
    <property type="entry name" value="DEATH"/>
    <property type="match status" value="1"/>
</dbReference>
<organism evidence="6 7">
    <name type="scientific">Parelaphostrongylus tenuis</name>
    <name type="common">Meningeal worm</name>
    <dbReference type="NCBI Taxonomy" id="148309"/>
    <lineage>
        <taxon>Eukaryota</taxon>
        <taxon>Metazoa</taxon>
        <taxon>Ecdysozoa</taxon>
        <taxon>Nematoda</taxon>
        <taxon>Chromadorea</taxon>
        <taxon>Rhabditida</taxon>
        <taxon>Rhabditina</taxon>
        <taxon>Rhabditomorpha</taxon>
        <taxon>Strongyloidea</taxon>
        <taxon>Metastrongylidae</taxon>
        <taxon>Parelaphostrongylus</taxon>
    </lineage>
</organism>
<evidence type="ECO:0000256" key="4">
    <source>
        <dbReference type="SAM" id="MobiDB-lite"/>
    </source>
</evidence>
<dbReference type="Gene3D" id="1.25.40.20">
    <property type="entry name" value="Ankyrin repeat-containing domain"/>
    <property type="match status" value="1"/>
</dbReference>
<dbReference type="PRINTS" id="PR01415">
    <property type="entry name" value="ANKYRIN"/>
</dbReference>
<dbReference type="SMART" id="SM00248">
    <property type="entry name" value="ANK"/>
    <property type="match status" value="6"/>
</dbReference>
<evidence type="ECO:0000313" key="6">
    <source>
        <dbReference type="EMBL" id="KAJ1375090.1"/>
    </source>
</evidence>
<keyword evidence="7" id="KW-1185">Reference proteome</keyword>
<dbReference type="CDD" id="cd08310">
    <property type="entry name" value="Death_NFkB-like"/>
    <property type="match status" value="1"/>
</dbReference>
<dbReference type="PANTHER" id="PTHR24198">
    <property type="entry name" value="ANKYRIN REPEAT AND PROTEIN KINASE DOMAIN-CONTAINING PROTEIN"/>
    <property type="match status" value="1"/>
</dbReference>
<proteinExistence type="predicted"/>